<evidence type="ECO:0000313" key="2">
    <source>
        <dbReference type="Proteomes" id="UP000424752"/>
    </source>
</evidence>
<dbReference type="AlphaFoldDB" id="A0A6I6EPR7"/>
<dbReference type="EMBL" id="CP046509">
    <property type="protein sequence ID" value="QGU87059.1"/>
    <property type="molecule type" value="Genomic_DNA"/>
</dbReference>
<name>A0A6I6EPR7_9GAMM</name>
<evidence type="ECO:0000313" key="1">
    <source>
        <dbReference type="EMBL" id="QGU87059.1"/>
    </source>
</evidence>
<dbReference type="Proteomes" id="UP000424752">
    <property type="component" value="Chromosome"/>
</dbReference>
<proteinExistence type="predicted"/>
<reference evidence="1 2" key="1">
    <citation type="submission" date="2019-12" db="EMBL/GenBank/DDBJ databases">
        <title>Erwinia sp. nov., isolated from droppings of birds in the Qinghai-Tiebt plateau of China.</title>
        <authorList>
            <person name="Ge Y."/>
        </authorList>
    </citation>
    <scope>NUCLEOTIDE SEQUENCE [LARGE SCALE GENOMIC DNA]</scope>
    <source>
        <strain evidence="1 2">J780</strain>
    </source>
</reference>
<protein>
    <submittedName>
        <fullName evidence="1">Uncharacterized protein</fullName>
    </submittedName>
</protein>
<gene>
    <name evidence="1" type="ORF">GN242_07445</name>
</gene>
<organism evidence="1 2">
    <name type="scientific">Erwinia sorbitola</name>
    <dbReference type="NCBI Taxonomy" id="2681984"/>
    <lineage>
        <taxon>Bacteria</taxon>
        <taxon>Pseudomonadati</taxon>
        <taxon>Pseudomonadota</taxon>
        <taxon>Gammaproteobacteria</taxon>
        <taxon>Enterobacterales</taxon>
        <taxon>Erwiniaceae</taxon>
        <taxon>Erwinia</taxon>
    </lineage>
</organism>
<dbReference type="RefSeq" id="WP_156287171.1">
    <property type="nucleotide sequence ID" value="NZ_CP046509.1"/>
</dbReference>
<dbReference type="KEGG" id="erwi:GN242_07445"/>
<sequence length="66" mass="7667">MKIKTSDIMVCRELSVDGDWVARMAYYSEEKSLLMSKKIIDMFLTEVKMLHKHRHIRAGQPARGGE</sequence>
<accession>A0A6I6EPR7</accession>